<comment type="caution">
    <text evidence="6">The sequence shown here is derived from an EMBL/GenBank/DDBJ whole genome shotgun (WGS) entry which is preliminary data.</text>
</comment>
<protein>
    <submittedName>
        <fullName evidence="6">Oligopeptide transporter, OPT family</fullName>
    </submittedName>
</protein>
<name>A0A4Y8WMY3_9PORP</name>
<evidence type="ECO:0000313" key="7">
    <source>
        <dbReference type="Proteomes" id="UP000297225"/>
    </source>
</evidence>
<dbReference type="InterPro" id="IPR004814">
    <property type="entry name" value="Oligopep_transpt"/>
</dbReference>
<evidence type="ECO:0000313" key="6">
    <source>
        <dbReference type="EMBL" id="TFH94495.1"/>
    </source>
</evidence>
<dbReference type="Pfam" id="PF03169">
    <property type="entry name" value="OPT"/>
    <property type="match status" value="1"/>
</dbReference>
<keyword evidence="5" id="KW-0472">Membrane</keyword>
<dbReference type="NCBIfam" id="TIGR00728">
    <property type="entry name" value="OPT_sfam"/>
    <property type="match status" value="1"/>
</dbReference>
<dbReference type="GO" id="GO:0035673">
    <property type="term" value="F:oligopeptide transmembrane transporter activity"/>
    <property type="evidence" value="ECO:0007669"/>
    <property type="project" value="InterPro"/>
</dbReference>
<dbReference type="EMBL" id="SPNC01000115">
    <property type="protein sequence ID" value="TFH94495.1"/>
    <property type="molecule type" value="Genomic_DNA"/>
</dbReference>
<dbReference type="STRING" id="1122973.GCA_000379925_01356"/>
<sequence>MDTQKQTRKGELPENAYRPLKAGESYRPVVGPEERPKQATAYSVGWGIIMAVIFSAATAYLGLKVGQVFEAAIPIAIIAAGLTTAMRRRGALLENVMIQSIGASSGVVVAGAIFTIPAIFILKAKYPEMTVNFLQIFISALLGGVLGILMLIPFRKYFVKDMHGEYPFPEATATTQVLLSSEKGGAQAKPLLLSGLIGGLYDFIVSSFGAWHEIFSSKVLPWGQSIADKAKLEFNLNTGAAVMGLGYIIGLKYAAIICAGSALVWWVITPLMNLIWGGDIIAFGDPNITQTISEMSATEIFFNYGRNIGIGGIAMAGMISIYNNRRIISSAVGLAKRELKQKGGGEESNLPRTDKDISMKMVVWGILLALVCIFIFFYFGVVQGNLLWAVIGLILVAVIAFLFTTVAANAIAIVGSNPVSGMTLMTLIVASVVLVAVGMEGPSGMVSALVIGVVVCTALSMAGGFITDLKIGYWLGTTPKVQQSWKFLGTLVSAATVCGVIILLDKAYGFTGDNALQAPQANAMAALIEPLMTGSGAKWALYGIGALLALVLTLLKVPALPFALGMFIPLHLNLPLLFGGFISWYVGSRSKDEALNKARVDKGTLLASGFIAGGALMGVVSAILKLAGTEFTLTTWLANPWSHVLTVVMYCAIFLYLLRSSKNAKVEA</sequence>
<evidence type="ECO:0000256" key="5">
    <source>
        <dbReference type="ARBA" id="ARBA00023136"/>
    </source>
</evidence>
<dbReference type="AlphaFoldDB" id="A0A4Y8WMY3"/>
<dbReference type="RefSeq" id="WP_018358595.1">
    <property type="nucleotide sequence ID" value="NZ_CP197400.1"/>
</dbReference>
<dbReference type="InterPro" id="IPR004813">
    <property type="entry name" value="OPT"/>
</dbReference>
<keyword evidence="2" id="KW-0813">Transport</keyword>
<gene>
    <name evidence="6" type="ORF">E4P47_07200</name>
</gene>
<dbReference type="PANTHER" id="PTHR31645:SF0">
    <property type="entry name" value="OLIGOPEPTIDE TRANSPORTER YGL114W-RELATED"/>
    <property type="match status" value="1"/>
</dbReference>
<reference evidence="6 7" key="1">
    <citation type="submission" date="2019-03" db="EMBL/GenBank/DDBJ databases">
        <title>Porphyromonas levii Isolated from the Uterus of Dairy Cows.</title>
        <authorList>
            <person name="Francis A.M."/>
        </authorList>
    </citation>
    <scope>NUCLEOTIDE SEQUENCE [LARGE SCALE GENOMIC DNA]</scope>
    <source>
        <strain evidence="6 7">AF5678</strain>
    </source>
</reference>
<dbReference type="GO" id="GO:0016020">
    <property type="term" value="C:membrane"/>
    <property type="evidence" value="ECO:0007669"/>
    <property type="project" value="UniProtKB-SubCell"/>
</dbReference>
<evidence type="ECO:0000256" key="1">
    <source>
        <dbReference type="ARBA" id="ARBA00004141"/>
    </source>
</evidence>
<keyword evidence="3" id="KW-0812">Transmembrane</keyword>
<proteinExistence type="predicted"/>
<keyword evidence="4" id="KW-1133">Transmembrane helix</keyword>
<dbReference type="Proteomes" id="UP000297225">
    <property type="component" value="Unassembled WGS sequence"/>
</dbReference>
<dbReference type="NCBIfam" id="TIGR00733">
    <property type="entry name" value="OPT family oligopeptide transporter"/>
    <property type="match status" value="1"/>
</dbReference>
<keyword evidence="7" id="KW-1185">Reference proteome</keyword>
<dbReference type="GeneID" id="66797566"/>
<evidence type="ECO:0000256" key="4">
    <source>
        <dbReference type="ARBA" id="ARBA00022989"/>
    </source>
</evidence>
<dbReference type="PANTHER" id="PTHR31645">
    <property type="entry name" value="OLIGOPEPTIDE TRANSPORTER YGL114W-RELATED"/>
    <property type="match status" value="1"/>
</dbReference>
<evidence type="ECO:0000256" key="3">
    <source>
        <dbReference type="ARBA" id="ARBA00022692"/>
    </source>
</evidence>
<evidence type="ECO:0000256" key="2">
    <source>
        <dbReference type="ARBA" id="ARBA00022448"/>
    </source>
</evidence>
<accession>A0A4Y8WMY3</accession>
<comment type="subcellular location">
    <subcellularLocation>
        <location evidence="1">Membrane</location>
        <topology evidence="1">Multi-pass membrane protein</topology>
    </subcellularLocation>
</comment>
<dbReference type="OrthoDB" id="9809340at2"/>
<organism evidence="6 7">
    <name type="scientific">Porphyromonas levii</name>
    <dbReference type="NCBI Taxonomy" id="28114"/>
    <lineage>
        <taxon>Bacteria</taxon>
        <taxon>Pseudomonadati</taxon>
        <taxon>Bacteroidota</taxon>
        <taxon>Bacteroidia</taxon>
        <taxon>Bacteroidales</taxon>
        <taxon>Porphyromonadaceae</taxon>
        <taxon>Porphyromonas</taxon>
    </lineage>
</organism>
<dbReference type="InterPro" id="IPR045035">
    <property type="entry name" value="YSL-like"/>
</dbReference>